<evidence type="ECO:0000259" key="2">
    <source>
        <dbReference type="Pfam" id="PF17111"/>
    </source>
</evidence>
<dbReference type="STRING" id="1509407.A0A0L1JHZ1"/>
<dbReference type="OrthoDB" id="5068804at2759"/>
<accession>A0A0L1JHZ1</accession>
<feature type="domain" description="Azaphilone pigments biosynthesis cluster protein L N-terminal" evidence="2">
    <location>
        <begin position="9"/>
        <end position="206"/>
    </location>
</feature>
<evidence type="ECO:0000256" key="1">
    <source>
        <dbReference type="SAM" id="SignalP"/>
    </source>
</evidence>
<evidence type="ECO:0000313" key="3">
    <source>
        <dbReference type="EMBL" id="KNG91327.1"/>
    </source>
</evidence>
<feature type="chain" id="PRO_5005553630" description="Azaphilone pigments biosynthesis cluster protein L N-terminal domain-containing protein" evidence="1">
    <location>
        <begin position="22"/>
        <end position="400"/>
    </location>
</feature>
<proteinExistence type="predicted"/>
<reference evidence="3 4" key="1">
    <citation type="submission" date="2014-06" db="EMBL/GenBank/DDBJ databases">
        <title>The Genome of the Aflatoxigenic Filamentous Fungus Aspergillus nomius.</title>
        <authorList>
            <person name="Moore M.G."/>
            <person name="Shannon B.M."/>
            <person name="Brian M.M."/>
        </authorList>
    </citation>
    <scope>NUCLEOTIDE SEQUENCE [LARGE SCALE GENOMIC DNA]</scope>
    <source>
        <strain evidence="3 4">NRRL 13137</strain>
    </source>
</reference>
<organism evidence="3 4">
    <name type="scientific">Aspergillus nomiae NRRL (strain ATCC 15546 / NRRL 13137 / CBS 260.88 / M93)</name>
    <dbReference type="NCBI Taxonomy" id="1509407"/>
    <lineage>
        <taxon>Eukaryota</taxon>
        <taxon>Fungi</taxon>
        <taxon>Dikarya</taxon>
        <taxon>Ascomycota</taxon>
        <taxon>Pezizomycotina</taxon>
        <taxon>Eurotiomycetes</taxon>
        <taxon>Eurotiomycetidae</taxon>
        <taxon>Eurotiales</taxon>
        <taxon>Aspergillaceae</taxon>
        <taxon>Aspergillus</taxon>
        <taxon>Aspergillus subgen. Circumdati</taxon>
    </lineage>
</organism>
<dbReference type="RefSeq" id="XP_015412250.1">
    <property type="nucleotide sequence ID" value="XM_015545714.1"/>
</dbReference>
<dbReference type="Pfam" id="PF17111">
    <property type="entry name" value="PigL_N"/>
    <property type="match status" value="1"/>
</dbReference>
<name>A0A0L1JHZ1_ASPN3</name>
<keyword evidence="1" id="KW-0732">Signal</keyword>
<dbReference type="Proteomes" id="UP000037505">
    <property type="component" value="Unassembled WGS sequence"/>
</dbReference>
<comment type="caution">
    <text evidence="3">The sequence shown here is derived from an EMBL/GenBank/DDBJ whole genome shotgun (WGS) entry which is preliminary data.</text>
</comment>
<keyword evidence="4" id="KW-1185">Reference proteome</keyword>
<dbReference type="EMBL" id="JNOM01000003">
    <property type="protein sequence ID" value="KNG91327.1"/>
    <property type="molecule type" value="Genomic_DNA"/>
</dbReference>
<dbReference type="InterPro" id="IPR031348">
    <property type="entry name" value="PigL_N"/>
</dbReference>
<feature type="signal peptide" evidence="1">
    <location>
        <begin position="1"/>
        <end position="21"/>
    </location>
</feature>
<sequence>MAETLGLALALITFTAQSTKALYETLQSFRSHSKRVQRLLEELEDLSRVLGPLSEIVHGKVAVDLSALEIPLQRCGNACKDFQQILLQCSSQSGSDRTSFRGWAKLTYMGDDIDGFRQLLSSYKLTMNIALTDVTLRRSTVTAERLEAFRKLIEEAKDGLEVRLERIDGKLEQIFERSVSVPGPDASEMELIKEERFSTERCIQICSKLSDHIDQIQPTIKSSECPSKLVNTGVLCERITDERLLSCRNGLAETTKTLEKRRQYLIRQLIAKCKSAVDSEEEELELTRLQDEWEAARQCMGIWSRADHNLKENISVIENHATGGDAWQYMLSTTGQILHGRNEGHGGQIRQMGGHMSEEAVMQLSRDWVRMADMNERLTKNADAIQQSDATSVELKPTLS</sequence>
<dbReference type="AlphaFoldDB" id="A0A0L1JHZ1"/>
<evidence type="ECO:0000313" key="4">
    <source>
        <dbReference type="Proteomes" id="UP000037505"/>
    </source>
</evidence>
<gene>
    <name evidence="3" type="ORF">ANOM_000456</name>
</gene>
<protein>
    <recommendedName>
        <fullName evidence="2">Azaphilone pigments biosynthesis cluster protein L N-terminal domain-containing protein</fullName>
    </recommendedName>
</protein>
<dbReference type="GeneID" id="26802260"/>